<feature type="compositionally biased region" description="Basic and acidic residues" evidence="1">
    <location>
        <begin position="96"/>
        <end position="108"/>
    </location>
</feature>
<gene>
    <name evidence="2" type="ORF">RF679_04370</name>
</gene>
<evidence type="ECO:0000313" key="2">
    <source>
        <dbReference type="EMBL" id="WMW81520.1"/>
    </source>
</evidence>
<dbReference type="RefSeq" id="WP_309482999.1">
    <property type="nucleotide sequence ID" value="NZ_CP133720.1"/>
</dbReference>
<evidence type="ECO:0008006" key="4">
    <source>
        <dbReference type="Google" id="ProtNLM"/>
    </source>
</evidence>
<name>A0ABY9RML5_9BURK</name>
<protein>
    <recommendedName>
        <fullName evidence="4">Secreted protein</fullName>
    </recommendedName>
</protein>
<organism evidence="2 3">
    <name type="scientific">Undibacterium cyanobacteriorum</name>
    <dbReference type="NCBI Taxonomy" id="3073561"/>
    <lineage>
        <taxon>Bacteria</taxon>
        <taxon>Pseudomonadati</taxon>
        <taxon>Pseudomonadota</taxon>
        <taxon>Betaproteobacteria</taxon>
        <taxon>Burkholderiales</taxon>
        <taxon>Oxalobacteraceae</taxon>
        <taxon>Undibacterium</taxon>
    </lineage>
</organism>
<dbReference type="EMBL" id="CP133720">
    <property type="protein sequence ID" value="WMW81520.1"/>
    <property type="molecule type" value="Genomic_DNA"/>
</dbReference>
<proteinExistence type="predicted"/>
<accession>A0ABY9RML5</accession>
<keyword evidence="3" id="KW-1185">Reference proteome</keyword>
<sequence length="118" mass="14146">MVFGFWFLVFGFAVDFEVNPLLTLPIVLDRKWIKKALLFEPQASFKAFPFFALRNWEAEGQRQRGRLFWVTFFGETKKVTSCRATPDLRTLNLTNRQKERKPLDSHLRRNDKHKERKE</sequence>
<feature type="compositionally biased region" description="Basic residues" evidence="1">
    <location>
        <begin position="109"/>
        <end position="118"/>
    </location>
</feature>
<feature type="region of interest" description="Disordered" evidence="1">
    <location>
        <begin position="95"/>
        <end position="118"/>
    </location>
</feature>
<evidence type="ECO:0000256" key="1">
    <source>
        <dbReference type="SAM" id="MobiDB-lite"/>
    </source>
</evidence>
<dbReference type="Proteomes" id="UP001181355">
    <property type="component" value="Chromosome"/>
</dbReference>
<evidence type="ECO:0000313" key="3">
    <source>
        <dbReference type="Proteomes" id="UP001181355"/>
    </source>
</evidence>
<reference evidence="2" key="1">
    <citation type="submission" date="2023-09" db="EMBL/GenBank/DDBJ databases">
        <title>Undibacterium sp. 20NA77.5 isolated from freshwater.</title>
        <authorList>
            <person name="Le V."/>
            <person name="Ko S.-R."/>
            <person name="Ahn C.-Y."/>
            <person name="Oh H.-M."/>
        </authorList>
    </citation>
    <scope>NUCLEOTIDE SEQUENCE</scope>
    <source>
        <strain evidence="2">20NA77.5</strain>
    </source>
</reference>